<feature type="transmembrane region" description="Helical" evidence="7">
    <location>
        <begin position="87"/>
        <end position="112"/>
    </location>
</feature>
<comment type="similarity">
    <text evidence="6">Belongs to the peptidase M48 family.</text>
</comment>
<evidence type="ECO:0000256" key="6">
    <source>
        <dbReference type="RuleBase" id="RU003983"/>
    </source>
</evidence>
<comment type="caution">
    <text evidence="9">The sequence shown here is derived from an EMBL/GenBank/DDBJ whole genome shotgun (WGS) entry which is preliminary data.</text>
</comment>
<evidence type="ECO:0000256" key="4">
    <source>
        <dbReference type="ARBA" id="ARBA00022833"/>
    </source>
</evidence>
<dbReference type="RefSeq" id="WP_253764864.1">
    <property type="nucleotide sequence ID" value="NZ_BAAAVE010000001.1"/>
</dbReference>
<protein>
    <submittedName>
        <fullName evidence="9">Zn-dependent protease with chaperone function</fullName>
    </submittedName>
</protein>
<keyword evidence="10" id="KW-1185">Reference proteome</keyword>
<keyword evidence="5 6" id="KW-0482">Metalloprotease</keyword>
<dbReference type="InterPro" id="IPR052173">
    <property type="entry name" value="Beta-lactam_resp_regulator"/>
</dbReference>
<dbReference type="Gene3D" id="3.30.2010.10">
    <property type="entry name" value="Metalloproteases ('zincins'), catalytic domain"/>
    <property type="match status" value="1"/>
</dbReference>
<feature type="transmembrane region" description="Helical" evidence="7">
    <location>
        <begin position="34"/>
        <end position="59"/>
    </location>
</feature>
<name>A0ABT1JQ95_9ACTN</name>
<dbReference type="GO" id="GO:0008233">
    <property type="term" value="F:peptidase activity"/>
    <property type="evidence" value="ECO:0007669"/>
    <property type="project" value="UniProtKB-KW"/>
</dbReference>
<dbReference type="Pfam" id="PF01435">
    <property type="entry name" value="Peptidase_M48"/>
    <property type="match status" value="1"/>
</dbReference>
<dbReference type="PANTHER" id="PTHR34978">
    <property type="entry name" value="POSSIBLE SENSOR-TRANSDUCER PROTEIN BLAR"/>
    <property type="match status" value="1"/>
</dbReference>
<evidence type="ECO:0000313" key="10">
    <source>
        <dbReference type="Proteomes" id="UP001320766"/>
    </source>
</evidence>
<sequence>MTAAILLAVYAVMLAEVGPALLRRVSWVERAPRLGIVAWQSLTAAVVAAVMMAGVAVALPATPWGADLAHELDACLMMLRDAYATPLSAPAIAASFAAALLTCTAITVRMIYGVGAEVIRAQRERRWHLTVLRMVAHHDERLDVLVIDYGAPVAYCLPGRAGPIVLSTSALDALDDRRLMAVLAHERAHLRSHHLLFTAVARGLRRAFPFVVLFRTAEQEIDRLTELAADDAAVTASDRLTVADALLTLADDHNAPTCALAAGSHRTGQRVRRLLGRTPPLRAIVFVIIGVLARAAIAAPLAVAALPGLLAITLGCCNTG</sequence>
<evidence type="ECO:0000256" key="1">
    <source>
        <dbReference type="ARBA" id="ARBA00022670"/>
    </source>
</evidence>
<feature type="transmembrane region" description="Helical" evidence="7">
    <location>
        <begin position="6"/>
        <end position="22"/>
    </location>
</feature>
<dbReference type="PANTHER" id="PTHR34978:SF3">
    <property type="entry name" value="SLR0241 PROTEIN"/>
    <property type="match status" value="1"/>
</dbReference>
<accession>A0ABT1JQ95</accession>
<evidence type="ECO:0000256" key="2">
    <source>
        <dbReference type="ARBA" id="ARBA00022723"/>
    </source>
</evidence>
<proteinExistence type="inferred from homology"/>
<dbReference type="GO" id="GO:0006508">
    <property type="term" value="P:proteolysis"/>
    <property type="evidence" value="ECO:0007669"/>
    <property type="project" value="UniProtKB-KW"/>
</dbReference>
<dbReference type="InterPro" id="IPR001915">
    <property type="entry name" value="Peptidase_M48"/>
</dbReference>
<evidence type="ECO:0000256" key="3">
    <source>
        <dbReference type="ARBA" id="ARBA00022801"/>
    </source>
</evidence>
<feature type="transmembrane region" description="Helical" evidence="7">
    <location>
        <begin position="283"/>
        <end position="305"/>
    </location>
</feature>
<dbReference type="CDD" id="cd07326">
    <property type="entry name" value="M56_BlaR1_MecR1_like"/>
    <property type="match status" value="1"/>
</dbReference>
<keyword evidence="7" id="KW-1133">Transmembrane helix</keyword>
<feature type="domain" description="Peptidase M48" evidence="8">
    <location>
        <begin position="137"/>
        <end position="212"/>
    </location>
</feature>
<keyword evidence="7" id="KW-0812">Transmembrane</keyword>
<evidence type="ECO:0000259" key="8">
    <source>
        <dbReference type="Pfam" id="PF01435"/>
    </source>
</evidence>
<reference evidence="9 10" key="1">
    <citation type="submission" date="2022-06" db="EMBL/GenBank/DDBJ databases">
        <title>Sequencing the genomes of 1000 actinobacteria strains.</title>
        <authorList>
            <person name="Klenk H.-P."/>
        </authorList>
    </citation>
    <scope>NUCLEOTIDE SEQUENCE [LARGE SCALE GENOMIC DNA]</scope>
    <source>
        <strain evidence="9 10">DSM 44170</strain>
    </source>
</reference>
<dbReference type="EMBL" id="JAMZEC010000001">
    <property type="protein sequence ID" value="MCP2343883.1"/>
    <property type="molecule type" value="Genomic_DNA"/>
</dbReference>
<gene>
    <name evidence="9" type="ORF">HD595_000005</name>
</gene>
<keyword evidence="4 6" id="KW-0862">Zinc</keyword>
<organism evidence="9 10">
    <name type="scientific">Nonomuraea roseoviolacea subsp. carminata</name>
    <dbReference type="NCBI Taxonomy" id="160689"/>
    <lineage>
        <taxon>Bacteria</taxon>
        <taxon>Bacillati</taxon>
        <taxon>Actinomycetota</taxon>
        <taxon>Actinomycetes</taxon>
        <taxon>Streptosporangiales</taxon>
        <taxon>Streptosporangiaceae</taxon>
        <taxon>Nonomuraea</taxon>
    </lineage>
</organism>
<comment type="cofactor">
    <cofactor evidence="6">
        <name>Zn(2+)</name>
        <dbReference type="ChEBI" id="CHEBI:29105"/>
    </cofactor>
    <text evidence="6">Binds 1 zinc ion per subunit.</text>
</comment>
<keyword evidence="2" id="KW-0479">Metal-binding</keyword>
<evidence type="ECO:0000313" key="9">
    <source>
        <dbReference type="EMBL" id="MCP2343883.1"/>
    </source>
</evidence>
<keyword evidence="7" id="KW-0472">Membrane</keyword>
<keyword evidence="1 6" id="KW-0645">Protease</keyword>
<evidence type="ECO:0000256" key="5">
    <source>
        <dbReference type="ARBA" id="ARBA00023049"/>
    </source>
</evidence>
<keyword evidence="3 6" id="KW-0378">Hydrolase</keyword>
<dbReference type="Proteomes" id="UP001320766">
    <property type="component" value="Unassembled WGS sequence"/>
</dbReference>
<evidence type="ECO:0000256" key="7">
    <source>
        <dbReference type="SAM" id="Phobius"/>
    </source>
</evidence>